<evidence type="ECO:0000256" key="1">
    <source>
        <dbReference type="ARBA" id="ARBA00000900"/>
    </source>
</evidence>
<keyword evidence="4 5" id="KW-0833">Ubl conjugation pathway</keyword>
<dbReference type="Pfam" id="PF25598">
    <property type="entry name" value="ARM_PUB"/>
    <property type="match status" value="1"/>
</dbReference>
<comment type="pathway">
    <text evidence="2 5">Protein modification; protein ubiquitination.</text>
</comment>
<dbReference type="EMBL" id="JAKOGI010000058">
    <property type="protein sequence ID" value="KAJ8446149.1"/>
    <property type="molecule type" value="Genomic_DNA"/>
</dbReference>
<dbReference type="SUPFAM" id="SSF57850">
    <property type="entry name" value="RING/U-box"/>
    <property type="match status" value="1"/>
</dbReference>
<dbReference type="GO" id="GO:0016567">
    <property type="term" value="P:protein ubiquitination"/>
    <property type="evidence" value="ECO:0007669"/>
    <property type="project" value="UniProtKB-UniRule"/>
</dbReference>
<dbReference type="OrthoDB" id="10064100at2759"/>
<comment type="function">
    <text evidence="5">Functions as an E3 ubiquitin ligase.</text>
</comment>
<dbReference type="EC" id="2.3.2.27" evidence="5"/>
<protein>
    <recommendedName>
        <fullName evidence="5 6">U-box domain-containing protein</fullName>
        <ecNumber evidence="5">2.3.2.27</ecNumber>
    </recommendedName>
    <alternativeName>
        <fullName evidence="5">RING-type E3 ubiquitin transferase PUB</fullName>
    </alternativeName>
</protein>
<dbReference type="InterPro" id="IPR045210">
    <property type="entry name" value="RING-Ubox_PUB"/>
</dbReference>
<dbReference type="InterPro" id="IPR058678">
    <property type="entry name" value="ARM_PUB"/>
</dbReference>
<dbReference type="InterPro" id="IPR003613">
    <property type="entry name" value="Ubox_domain"/>
</dbReference>
<evidence type="ECO:0000256" key="4">
    <source>
        <dbReference type="ARBA" id="ARBA00022786"/>
    </source>
</evidence>
<proteinExistence type="predicted"/>
<keyword evidence="3 5" id="KW-0808">Transferase</keyword>
<evidence type="ECO:0000259" key="6">
    <source>
        <dbReference type="PROSITE" id="PS51698"/>
    </source>
</evidence>
<dbReference type="Gene3D" id="3.30.40.10">
    <property type="entry name" value="Zinc/RING finger domain, C3HC4 (zinc finger)"/>
    <property type="match status" value="1"/>
</dbReference>
<gene>
    <name evidence="7" type="ORF">Cgig2_015920</name>
</gene>
<comment type="caution">
    <text evidence="7">The sequence shown here is derived from an EMBL/GenBank/DDBJ whole genome shotgun (WGS) entry which is preliminary data.</text>
</comment>
<organism evidence="7 8">
    <name type="scientific">Carnegiea gigantea</name>
    <dbReference type="NCBI Taxonomy" id="171969"/>
    <lineage>
        <taxon>Eukaryota</taxon>
        <taxon>Viridiplantae</taxon>
        <taxon>Streptophyta</taxon>
        <taxon>Embryophyta</taxon>
        <taxon>Tracheophyta</taxon>
        <taxon>Spermatophyta</taxon>
        <taxon>Magnoliopsida</taxon>
        <taxon>eudicotyledons</taxon>
        <taxon>Gunneridae</taxon>
        <taxon>Pentapetalae</taxon>
        <taxon>Caryophyllales</taxon>
        <taxon>Cactineae</taxon>
        <taxon>Cactaceae</taxon>
        <taxon>Cactoideae</taxon>
        <taxon>Echinocereeae</taxon>
        <taxon>Carnegiea</taxon>
    </lineage>
</organism>
<dbReference type="InterPro" id="IPR011989">
    <property type="entry name" value="ARM-like"/>
</dbReference>
<evidence type="ECO:0000256" key="3">
    <source>
        <dbReference type="ARBA" id="ARBA00022679"/>
    </source>
</evidence>
<dbReference type="PROSITE" id="PS51698">
    <property type="entry name" value="U_BOX"/>
    <property type="match status" value="1"/>
</dbReference>
<evidence type="ECO:0000256" key="2">
    <source>
        <dbReference type="ARBA" id="ARBA00004906"/>
    </source>
</evidence>
<dbReference type="Pfam" id="PF04564">
    <property type="entry name" value="U-box"/>
    <property type="match status" value="1"/>
</dbReference>
<dbReference type="SMART" id="SM00504">
    <property type="entry name" value="Ubox"/>
    <property type="match status" value="1"/>
</dbReference>
<accession>A0A9Q1KMA2</accession>
<dbReference type="PANTHER" id="PTHR22849">
    <property type="entry name" value="WDSAM1 PROTEIN"/>
    <property type="match status" value="1"/>
</dbReference>
<dbReference type="InterPro" id="IPR013083">
    <property type="entry name" value="Znf_RING/FYVE/PHD"/>
</dbReference>
<reference evidence="7" key="1">
    <citation type="submission" date="2022-04" db="EMBL/GenBank/DDBJ databases">
        <title>Carnegiea gigantea Genome sequencing and assembly v2.</title>
        <authorList>
            <person name="Copetti D."/>
            <person name="Sanderson M.J."/>
            <person name="Burquez A."/>
            <person name="Wojciechowski M.F."/>
        </authorList>
    </citation>
    <scope>NUCLEOTIDE SEQUENCE</scope>
    <source>
        <strain evidence="7">SGP5-SGP5p</strain>
        <tissue evidence="7">Aerial part</tissue>
    </source>
</reference>
<dbReference type="Gene3D" id="1.25.10.10">
    <property type="entry name" value="Leucine-rich Repeat Variant"/>
    <property type="match status" value="1"/>
</dbReference>
<dbReference type="AlphaFoldDB" id="A0A9Q1KMA2"/>
<comment type="catalytic activity">
    <reaction evidence="1 5">
        <text>S-ubiquitinyl-[E2 ubiquitin-conjugating enzyme]-L-cysteine + [acceptor protein]-L-lysine = [E2 ubiquitin-conjugating enzyme]-L-cysteine + N(6)-ubiquitinyl-[acceptor protein]-L-lysine.</text>
        <dbReference type="EC" id="2.3.2.27"/>
    </reaction>
</comment>
<evidence type="ECO:0000256" key="5">
    <source>
        <dbReference type="RuleBase" id="RU369093"/>
    </source>
</evidence>
<evidence type="ECO:0000313" key="8">
    <source>
        <dbReference type="Proteomes" id="UP001153076"/>
    </source>
</evidence>
<dbReference type="PANTHER" id="PTHR22849:SF128">
    <property type="entry name" value="U-BOX DOMAIN-CONTAINING PROTEIN"/>
    <property type="match status" value="1"/>
</dbReference>
<dbReference type="GO" id="GO:0061630">
    <property type="term" value="F:ubiquitin protein ligase activity"/>
    <property type="evidence" value="ECO:0007669"/>
    <property type="project" value="UniProtKB-UniRule"/>
</dbReference>
<keyword evidence="8" id="KW-1185">Reference proteome</keyword>
<evidence type="ECO:0000313" key="7">
    <source>
        <dbReference type="EMBL" id="KAJ8446149.1"/>
    </source>
</evidence>
<dbReference type="InterPro" id="IPR016024">
    <property type="entry name" value="ARM-type_fold"/>
</dbReference>
<dbReference type="InterPro" id="IPR045185">
    <property type="entry name" value="PUB22/23/24-like"/>
</dbReference>
<dbReference type="CDD" id="cd16664">
    <property type="entry name" value="RING-Ubox_PUB"/>
    <property type="match status" value="1"/>
</dbReference>
<feature type="domain" description="U-box" evidence="6">
    <location>
        <begin position="5"/>
        <end position="81"/>
    </location>
</feature>
<dbReference type="SUPFAM" id="SSF48371">
    <property type="entry name" value="ARM repeat"/>
    <property type="match status" value="1"/>
</dbReference>
<dbReference type="Proteomes" id="UP001153076">
    <property type="component" value="Unassembled WGS sequence"/>
</dbReference>
<name>A0A9Q1KMA2_9CARY</name>
<sequence>MEGDEVPKYFLCPISLHIMKDPVTTTTGITYDRHSIHQWLSTATDPGCPVTKRPLPRDSDLTPNHTLRRLIHAWLTCHSGDRALPTPVSRAHLLKVLRGVTVPRLHSASLDCLLALATSEDHVVDRKLLVECGAPKAMVVFIVKCYKEKKILSLEKALRILNAIWTSEMKDLVENNEELIDCLTWVLNYENDSQFDPLKNTAVLLAKEVVKVTSSSIVERLNPEFFRGVVGILRQRGGDYGMVPTKAAIQVMLEVSQHGGNKYKIIEGDAIFELIQLELDLGLAQPEFKKVTELIFCLLAQLCSCADGRAQLLAHAGGMSVLANRLLRVSPVVDDRAVHILAQISKNTATNEAVQEMVRVGAVSKLCMVLQADCAKYLKEKNQHPEVKYPRHVLNNGEALVEVDLEKANPKDK</sequence>